<feature type="compositionally biased region" description="Low complexity" evidence="1">
    <location>
        <begin position="662"/>
        <end position="686"/>
    </location>
</feature>
<reference evidence="6" key="1">
    <citation type="submission" date="2016-03" db="EMBL/GenBank/DDBJ databases">
        <authorList>
            <person name="Sibley D."/>
            <person name="Venepally P."/>
            <person name="Karamycheva S."/>
            <person name="Hadjithomas M."/>
            <person name="Khan A."/>
            <person name="Brunk B."/>
            <person name="Roos D."/>
            <person name="Caler E."/>
            <person name="Lorenzi H."/>
        </authorList>
    </citation>
    <scope>NUCLEOTIDE SEQUENCE [LARGE SCALE GENOMIC DNA]</scope>
    <source>
        <strain evidence="6">TgCatPRC2</strain>
    </source>
</reference>
<feature type="compositionally biased region" description="Basic and acidic residues" evidence="1">
    <location>
        <begin position="257"/>
        <end position="275"/>
    </location>
</feature>
<feature type="compositionally biased region" description="Low complexity" evidence="1">
    <location>
        <begin position="326"/>
        <end position="341"/>
    </location>
</feature>
<dbReference type="EMBL" id="AHZP02002818">
    <property type="protein sequence ID" value="KYK62959.1"/>
    <property type="molecule type" value="Genomic_DNA"/>
</dbReference>
<dbReference type="Proteomes" id="UP000075225">
    <property type="component" value="Unassembled WGS sequence"/>
</dbReference>
<organism evidence="5 6">
    <name type="scientific">Toxoplasma gondii TgCatPRC2</name>
    <dbReference type="NCBI Taxonomy" id="1130821"/>
    <lineage>
        <taxon>Eukaryota</taxon>
        <taxon>Sar</taxon>
        <taxon>Alveolata</taxon>
        <taxon>Apicomplexa</taxon>
        <taxon>Conoidasida</taxon>
        <taxon>Coccidia</taxon>
        <taxon>Eucoccidiorida</taxon>
        <taxon>Eimeriorina</taxon>
        <taxon>Sarcocystidae</taxon>
        <taxon>Toxoplasma</taxon>
    </lineage>
</organism>
<dbReference type="VEuPathDB" id="ToxoDB:TGPRC2_251570"/>
<keyword evidence="3" id="KW-0732">Signal</keyword>
<feature type="region of interest" description="Disordered" evidence="1">
    <location>
        <begin position="742"/>
        <end position="764"/>
    </location>
</feature>
<feature type="compositionally biased region" description="Low complexity" evidence="1">
    <location>
        <begin position="285"/>
        <end position="298"/>
    </location>
</feature>
<feature type="transmembrane region" description="Helical" evidence="2">
    <location>
        <begin position="824"/>
        <end position="845"/>
    </location>
</feature>
<evidence type="ECO:0000313" key="6">
    <source>
        <dbReference type="Proteomes" id="UP000075225"/>
    </source>
</evidence>
<dbReference type="GO" id="GO:0006508">
    <property type="term" value="P:proteolysis"/>
    <property type="evidence" value="ECO:0007669"/>
    <property type="project" value="UniProtKB-KW"/>
</dbReference>
<comment type="caution">
    <text evidence="5">The sequence shown here is derived from an EMBL/GenBank/DDBJ whole genome shotgun (WGS) entry which is preliminary data.</text>
</comment>
<accession>A0A151H0U4</accession>
<feature type="compositionally biased region" description="Low complexity" evidence="1">
    <location>
        <begin position="504"/>
        <end position="531"/>
    </location>
</feature>
<feature type="region of interest" description="Disordered" evidence="1">
    <location>
        <begin position="252"/>
        <end position="386"/>
    </location>
</feature>
<feature type="transmembrane region" description="Helical" evidence="2">
    <location>
        <begin position="787"/>
        <end position="812"/>
    </location>
</feature>
<feature type="compositionally biased region" description="Polar residues" evidence="1">
    <location>
        <begin position="708"/>
        <end position="720"/>
    </location>
</feature>
<evidence type="ECO:0000313" key="5">
    <source>
        <dbReference type="EMBL" id="KYK62959.1"/>
    </source>
</evidence>
<gene>
    <name evidence="5" type="ORF">TGPRC2_251570</name>
</gene>
<feature type="region of interest" description="Disordered" evidence="1">
    <location>
        <begin position="1045"/>
        <end position="1068"/>
    </location>
</feature>
<feature type="region of interest" description="Disordered" evidence="1">
    <location>
        <begin position="645"/>
        <end position="729"/>
    </location>
</feature>
<evidence type="ECO:0000256" key="2">
    <source>
        <dbReference type="SAM" id="Phobius"/>
    </source>
</evidence>
<evidence type="ECO:0000256" key="1">
    <source>
        <dbReference type="SAM" id="MobiDB-lite"/>
    </source>
</evidence>
<dbReference type="PANTHER" id="PTHR43592:SF15">
    <property type="entry name" value="CAAX AMINO TERMINAL PROTEASE FAMILY PROTEIN"/>
    <property type="match status" value="1"/>
</dbReference>
<dbReference type="GO" id="GO:0080120">
    <property type="term" value="P:CAAX-box protein maturation"/>
    <property type="evidence" value="ECO:0007669"/>
    <property type="project" value="UniProtKB-ARBA"/>
</dbReference>
<feature type="compositionally biased region" description="Polar residues" evidence="1">
    <location>
        <begin position="485"/>
        <end position="498"/>
    </location>
</feature>
<keyword evidence="2" id="KW-0812">Transmembrane</keyword>
<evidence type="ECO:0000259" key="4">
    <source>
        <dbReference type="Pfam" id="PF02517"/>
    </source>
</evidence>
<feature type="signal peptide" evidence="3">
    <location>
        <begin position="1"/>
        <end position="20"/>
    </location>
</feature>
<keyword evidence="2" id="KW-1133">Transmembrane helix</keyword>
<evidence type="ECO:0000256" key="3">
    <source>
        <dbReference type="SAM" id="SignalP"/>
    </source>
</evidence>
<feature type="compositionally biased region" description="Low complexity" evidence="1">
    <location>
        <begin position="348"/>
        <end position="366"/>
    </location>
</feature>
<keyword evidence="2" id="KW-0472">Membrane</keyword>
<feature type="compositionally biased region" description="Low complexity" evidence="1">
    <location>
        <begin position="88"/>
        <end position="104"/>
    </location>
</feature>
<feature type="region of interest" description="Disordered" evidence="1">
    <location>
        <begin position="947"/>
        <end position="982"/>
    </location>
</feature>
<proteinExistence type="predicted"/>
<feature type="domain" description="CAAX prenyl protease 2/Lysostaphin resistance protein A-like" evidence="4">
    <location>
        <begin position="1172"/>
        <end position="1259"/>
    </location>
</feature>
<protein>
    <submittedName>
        <fullName evidence="5">CAAX amino terminal protease family protein</fullName>
    </submittedName>
</protein>
<dbReference type="PANTHER" id="PTHR43592">
    <property type="entry name" value="CAAX AMINO TERMINAL PROTEASE"/>
    <property type="match status" value="1"/>
</dbReference>
<feature type="region of interest" description="Disordered" evidence="1">
    <location>
        <begin position="864"/>
        <end position="927"/>
    </location>
</feature>
<feature type="compositionally biased region" description="Basic and acidic residues" evidence="1">
    <location>
        <begin position="892"/>
        <end position="912"/>
    </location>
</feature>
<dbReference type="Pfam" id="PF02517">
    <property type="entry name" value="Rce1-like"/>
    <property type="match status" value="1"/>
</dbReference>
<feature type="region of interest" description="Disordered" evidence="1">
    <location>
        <begin position="481"/>
        <end position="532"/>
    </location>
</feature>
<dbReference type="AlphaFoldDB" id="A0A151H0U4"/>
<feature type="compositionally biased region" description="Low complexity" evidence="1">
    <location>
        <begin position="376"/>
        <end position="386"/>
    </location>
</feature>
<dbReference type="InterPro" id="IPR003675">
    <property type="entry name" value="Rce1/LyrA-like_dom"/>
</dbReference>
<keyword evidence="5" id="KW-0645">Protease</keyword>
<feature type="region of interest" description="Disordered" evidence="1">
    <location>
        <begin position="73"/>
        <end position="120"/>
    </location>
</feature>
<feature type="compositionally biased region" description="Basic and acidic residues" evidence="1">
    <location>
        <begin position="1045"/>
        <end position="1058"/>
    </location>
</feature>
<dbReference type="GO" id="GO:0004175">
    <property type="term" value="F:endopeptidase activity"/>
    <property type="evidence" value="ECO:0007669"/>
    <property type="project" value="UniProtKB-ARBA"/>
</dbReference>
<name>A0A151H0U4_TOXGO</name>
<feature type="chain" id="PRO_5007581160" evidence="3">
    <location>
        <begin position="21"/>
        <end position="1269"/>
    </location>
</feature>
<dbReference type="OrthoDB" id="361580at2759"/>
<feature type="compositionally biased region" description="Low complexity" evidence="1">
    <location>
        <begin position="693"/>
        <end position="706"/>
    </location>
</feature>
<keyword evidence="5" id="KW-0378">Hydrolase</keyword>
<sequence>MICLLVIFSLLFSSARVSYAALLQGSSPSVSLRHQRSPSTSLFARSTLPRFPREPSLHLPSARPSSAISRFSSSSVASLSPRPPPPQSQARCPASSPSASSPSSCFPPPPPSSSPRLAGRFGLQRAPPVAFGAFPASRKAAISADAGCRGAATLERRSEEAAHAFRSPGRLPRSAPACFSASLKLQVSGAASPPRCLDSPVFSATSNLPWEDGATRRRVASSLGFPRSSASSPSSASSLSEFAVLRDPVPIADFENGADKREKLGRPGESPDLREKRSRALAFQSLPPASSHPAASLPLRKDADVSPSSSASLHSRHALPERHADSSASSEPSRSSEPSPSCVEGIDSSTSPPGPAAASSRPPASAQDRGKTPCQSSSPSRAPSARGLPCRLAAFLPPSVSLLFSRLRPRPPHSSPVSFPLTSSLSSSPLCSPLFASSSAYVSRAPRPPSPLLCSRASSSPPSGREGPLWQRWLHAFSSGRPWPSSKTRGWSSSQTPASESHSDASCSSLPSSSPSSSSPSSSSPSSSSVSATAEREAGQFLQRLERFRESARRLFRLGVSRCFAFGSALNSRLRESVLAQAAVVLAVYFVHFAYISQQTFVLPVQLLPNRCGLFQHVQGDSLAGWAALALLCASKSQAFSNLAKNEKSKSTRAAMQRPYTPSALSSSSSPFPSPSSQPSSWSSPSSSPPPLFSASLSSVSPSGVSTPRGQVTEAASSRSGGAEVPPCAHASGTTDLFVSASAAEEGETERQTKERRRLLPGGRHAQVSRKLPWHGPFPAFLKSASLLLALLGSYVLSGYVACGLDFLFYFLHAAGVVTLDVAMHRALQVLLAHLAWVFMGVALLRLSPITFFQSAWEPPHYETPAPACSETAREETEEEPTGSPPFQSDSTEGKRDGEEPQDQTRRLGAEEGKDEETVDACEERSAGLQVEQRSCATLSSRRRKGPVASLLLSRDTDRESNAGLPADGNESSNSKRVHDAKLPPRQLEGCFFLASRRGEEAGLGGMVEAETEKPLLSSGNKVAVSCEFFRRIWWRIKRPREAERNFDTQARHRESLRSPHSGLKPEGALQTSARVGCTYTPGLGASGSHAKAKTGSSLVEKRANARWFTVRSRGKGGLWAWPVISGYLISCLFFNLTEFLNDALMSFLPEEPQGPTIVQHIMNPTLNTHLSFLVGALAPCLSAPGWEELLYRGFCLPLFSQVMPLSLAAVLSSLLFAVHHMNVQTVLPLWVLGLTWTAVYVHSKNLLTTVLIHAMWNSRIFLGNLFGC</sequence>